<dbReference type="InterPro" id="IPR051081">
    <property type="entry name" value="HTH_MetalResp_TranReg"/>
</dbReference>
<dbReference type="InterPro" id="IPR011991">
    <property type="entry name" value="ArsR-like_HTH"/>
</dbReference>
<dbReference type="RefSeq" id="WP_248937052.1">
    <property type="nucleotide sequence ID" value="NZ_JAKILF010000007.1"/>
</dbReference>
<name>A0ABV7GHR6_9GAMM</name>
<dbReference type="EMBL" id="JBHRTD010000017">
    <property type="protein sequence ID" value="MFC3139267.1"/>
    <property type="molecule type" value="Genomic_DNA"/>
</dbReference>
<organism evidence="5 6">
    <name type="scientific">Shewanella submarina</name>
    <dbReference type="NCBI Taxonomy" id="2016376"/>
    <lineage>
        <taxon>Bacteria</taxon>
        <taxon>Pseudomonadati</taxon>
        <taxon>Pseudomonadota</taxon>
        <taxon>Gammaproteobacteria</taxon>
        <taxon>Alteromonadales</taxon>
        <taxon>Shewanellaceae</taxon>
        <taxon>Shewanella</taxon>
    </lineage>
</organism>
<keyword evidence="2" id="KW-0238">DNA-binding</keyword>
<dbReference type="Pfam" id="PF01022">
    <property type="entry name" value="HTH_5"/>
    <property type="match status" value="1"/>
</dbReference>
<comment type="caution">
    <text evidence="5">The sequence shown here is derived from an EMBL/GenBank/DDBJ whole genome shotgun (WGS) entry which is preliminary data.</text>
</comment>
<evidence type="ECO:0000313" key="5">
    <source>
        <dbReference type="EMBL" id="MFC3139267.1"/>
    </source>
</evidence>
<dbReference type="PANTHER" id="PTHR33154">
    <property type="entry name" value="TRANSCRIPTIONAL REGULATOR, ARSR FAMILY"/>
    <property type="match status" value="1"/>
</dbReference>
<gene>
    <name evidence="5" type="ORF">ACFOE0_13875</name>
</gene>
<keyword evidence="3" id="KW-0804">Transcription</keyword>
<evidence type="ECO:0000259" key="4">
    <source>
        <dbReference type="PROSITE" id="PS50987"/>
    </source>
</evidence>
<proteinExistence type="predicted"/>
<dbReference type="PANTHER" id="PTHR33154:SF33">
    <property type="entry name" value="TRANSCRIPTIONAL REPRESSOR SDPR"/>
    <property type="match status" value="1"/>
</dbReference>
<dbReference type="PROSITE" id="PS50987">
    <property type="entry name" value="HTH_ARSR_2"/>
    <property type="match status" value="1"/>
</dbReference>
<evidence type="ECO:0000256" key="1">
    <source>
        <dbReference type="ARBA" id="ARBA00023015"/>
    </source>
</evidence>
<reference evidence="6" key="1">
    <citation type="journal article" date="2019" name="Int. J. Syst. Evol. Microbiol.">
        <title>The Global Catalogue of Microorganisms (GCM) 10K type strain sequencing project: providing services to taxonomists for standard genome sequencing and annotation.</title>
        <authorList>
            <consortium name="The Broad Institute Genomics Platform"/>
            <consortium name="The Broad Institute Genome Sequencing Center for Infectious Disease"/>
            <person name="Wu L."/>
            <person name="Ma J."/>
        </authorList>
    </citation>
    <scope>NUCLEOTIDE SEQUENCE [LARGE SCALE GENOMIC DNA]</scope>
    <source>
        <strain evidence="6">KCTC 52277</strain>
    </source>
</reference>
<accession>A0ABV7GHR6</accession>
<evidence type="ECO:0000313" key="6">
    <source>
        <dbReference type="Proteomes" id="UP001595621"/>
    </source>
</evidence>
<protein>
    <submittedName>
        <fullName evidence="5">ArsR/SmtB family transcription factor</fullName>
    </submittedName>
</protein>
<evidence type="ECO:0000256" key="3">
    <source>
        <dbReference type="ARBA" id="ARBA00023163"/>
    </source>
</evidence>
<dbReference type="InterPro" id="IPR036388">
    <property type="entry name" value="WH-like_DNA-bd_sf"/>
</dbReference>
<dbReference type="Proteomes" id="UP001595621">
    <property type="component" value="Unassembled WGS sequence"/>
</dbReference>
<dbReference type="InterPro" id="IPR036390">
    <property type="entry name" value="WH_DNA-bd_sf"/>
</dbReference>
<evidence type="ECO:0000256" key="2">
    <source>
        <dbReference type="ARBA" id="ARBA00023125"/>
    </source>
</evidence>
<dbReference type="InterPro" id="IPR001845">
    <property type="entry name" value="HTH_ArsR_DNA-bd_dom"/>
</dbReference>
<sequence>MARTRTTYDTFSAIAEPKRRALLEVLAEEEMTVCELTDIMGWSQPTVSKHLAVLKDVHLVCEHRQGKFRVYRVNAEALKPVRQWVVQFERYWSQSLDQLDTYLIDLQSKGEKDD</sequence>
<keyword evidence="1" id="KW-0805">Transcription regulation</keyword>
<dbReference type="Gene3D" id="1.10.10.10">
    <property type="entry name" value="Winged helix-like DNA-binding domain superfamily/Winged helix DNA-binding domain"/>
    <property type="match status" value="1"/>
</dbReference>
<feature type="domain" description="HTH arsR-type" evidence="4">
    <location>
        <begin position="1"/>
        <end position="93"/>
    </location>
</feature>
<dbReference type="SUPFAM" id="SSF46785">
    <property type="entry name" value="Winged helix' DNA-binding domain"/>
    <property type="match status" value="1"/>
</dbReference>
<dbReference type="PRINTS" id="PR00778">
    <property type="entry name" value="HTHARSR"/>
</dbReference>
<dbReference type="SMART" id="SM00418">
    <property type="entry name" value="HTH_ARSR"/>
    <property type="match status" value="1"/>
</dbReference>
<keyword evidence="6" id="KW-1185">Reference proteome</keyword>
<dbReference type="NCBIfam" id="NF033788">
    <property type="entry name" value="HTH_metalloreg"/>
    <property type="match status" value="1"/>
</dbReference>
<dbReference type="CDD" id="cd00090">
    <property type="entry name" value="HTH_ARSR"/>
    <property type="match status" value="1"/>
</dbReference>